<comment type="caution">
    <text evidence="1">The sequence shown here is derived from an EMBL/GenBank/DDBJ whole genome shotgun (WGS) entry which is preliminary data.</text>
</comment>
<feature type="non-terminal residue" evidence="1">
    <location>
        <position position="1"/>
    </location>
</feature>
<accession>S6SZE2</accession>
<dbReference type="Proteomes" id="UP000015729">
    <property type="component" value="Unassembled WGS sequence"/>
</dbReference>
<proteinExistence type="predicted"/>
<organism evidence="1 2">
    <name type="scientific">Pseudomonas syringae pv. actinidiae ICMP 18807</name>
    <dbReference type="NCBI Taxonomy" id="1194404"/>
    <lineage>
        <taxon>Bacteria</taxon>
        <taxon>Pseudomonadati</taxon>
        <taxon>Pseudomonadota</taxon>
        <taxon>Gammaproteobacteria</taxon>
        <taxon>Pseudomonadales</taxon>
        <taxon>Pseudomonadaceae</taxon>
        <taxon>Pseudomonas</taxon>
        <taxon>Pseudomonas syringae</taxon>
    </lineage>
</organism>
<evidence type="ECO:0000313" key="1">
    <source>
        <dbReference type="EMBL" id="EPN34748.1"/>
    </source>
</evidence>
<protein>
    <submittedName>
        <fullName evidence="1">Uncharacterized protein</fullName>
    </submittedName>
</protein>
<name>S6SZE2_PSESF</name>
<gene>
    <name evidence="1" type="ORF">A244_34133</name>
</gene>
<sequence>RAAVDYAYDHRLTTAYCRKLRVELGRGAELLRAVGTAHQGQTAYSKQTEQNATQHAHFSMGQTLNVPQYSGL</sequence>
<evidence type="ECO:0000313" key="2">
    <source>
        <dbReference type="Proteomes" id="UP000015729"/>
    </source>
</evidence>
<reference evidence="1 2" key="1">
    <citation type="journal article" date="2013" name="PLoS Pathog.">
        <title>Genomic analysis of the Kiwifruit pathogen Pseudomonas syringae pv. actinidiae provides insight into the origins of an emergent plant disease.</title>
        <authorList>
            <person name="McCann H.C."/>
            <person name="Rikkerink E.H."/>
            <person name="Bertels F."/>
            <person name="Fiers M."/>
            <person name="Lu A."/>
            <person name="Rees-George J."/>
            <person name="Andersen M.T."/>
            <person name="Gleave A.P."/>
            <person name="Haubold B."/>
            <person name="Wohlers M.W."/>
            <person name="Guttman D.S."/>
            <person name="Wang P.W."/>
            <person name="Straub C."/>
            <person name="Vanneste J.L."/>
            <person name="Rainey P.B."/>
            <person name="Templeton M.D."/>
        </authorList>
    </citation>
    <scope>NUCLEOTIDE SEQUENCE [LARGE SCALE GENOMIC DNA]</scope>
    <source>
        <strain evidence="1 2">ICMP 18807</strain>
    </source>
</reference>
<dbReference type="EMBL" id="AOKG01002359">
    <property type="protein sequence ID" value="EPN34748.1"/>
    <property type="molecule type" value="Genomic_DNA"/>
</dbReference>
<dbReference type="AlphaFoldDB" id="S6SZE2"/>